<gene>
    <name evidence="1" type="ORF">D9Q98_004179</name>
</gene>
<dbReference type="OrthoDB" id="411251at2759"/>
<protein>
    <recommendedName>
        <fullName evidence="3">Initiation-specific alpha-1,6-mannosyltransferase</fullName>
    </recommendedName>
</protein>
<comment type="caution">
    <text evidence="1">The sequence shown here is derived from an EMBL/GenBank/DDBJ whole genome shotgun (WGS) entry which is preliminary data.</text>
</comment>
<dbReference type="GO" id="GO:0006487">
    <property type="term" value="P:protein N-linked glycosylation"/>
    <property type="evidence" value="ECO:0007669"/>
    <property type="project" value="TreeGrafter"/>
</dbReference>
<proteinExistence type="predicted"/>
<dbReference type="InterPro" id="IPR007577">
    <property type="entry name" value="GlycoTrfase_DXD_sugar-bd_CS"/>
</dbReference>
<dbReference type="Gene3D" id="3.90.550.20">
    <property type="match status" value="1"/>
</dbReference>
<dbReference type="AlphaFoldDB" id="A0A9D4TRJ4"/>
<reference evidence="1" key="2">
    <citation type="submission" date="2020-11" db="EMBL/GenBank/DDBJ databases">
        <authorList>
            <person name="Cecchin M."/>
            <person name="Marcolungo L."/>
            <person name="Rossato M."/>
            <person name="Girolomoni L."/>
            <person name="Cosentino E."/>
            <person name="Cuine S."/>
            <person name="Li-Beisson Y."/>
            <person name="Delledonne M."/>
            <person name="Ballottari M."/>
        </authorList>
    </citation>
    <scope>NUCLEOTIDE SEQUENCE</scope>
    <source>
        <strain evidence="1">211/11P</strain>
        <tissue evidence="1">Whole cell</tissue>
    </source>
</reference>
<dbReference type="InterPro" id="IPR029044">
    <property type="entry name" value="Nucleotide-diphossugar_trans"/>
</dbReference>
<dbReference type="Proteomes" id="UP001055712">
    <property type="component" value="Unassembled WGS sequence"/>
</dbReference>
<dbReference type="PANTHER" id="PTHR31834">
    <property type="entry name" value="INITIATION-SPECIFIC ALPHA-1,6-MANNOSYLTRANSFERASE"/>
    <property type="match status" value="1"/>
</dbReference>
<reference evidence="1" key="1">
    <citation type="journal article" date="2019" name="Plant J.">
        <title>Chlorella vulgaris genome assembly and annotation reveals the molecular basis for metabolic acclimation to high light conditions.</title>
        <authorList>
            <person name="Cecchin M."/>
            <person name="Marcolungo L."/>
            <person name="Rossato M."/>
            <person name="Girolomoni L."/>
            <person name="Cosentino E."/>
            <person name="Cuine S."/>
            <person name="Li-Beisson Y."/>
            <person name="Delledonne M."/>
            <person name="Ballottari M."/>
        </authorList>
    </citation>
    <scope>NUCLEOTIDE SEQUENCE</scope>
    <source>
        <strain evidence="1">211/11P</strain>
    </source>
</reference>
<dbReference type="InterPro" id="IPR039367">
    <property type="entry name" value="Och1-like"/>
</dbReference>
<dbReference type="SUPFAM" id="SSF53448">
    <property type="entry name" value="Nucleotide-diphospho-sugar transferases"/>
    <property type="match status" value="1"/>
</dbReference>
<dbReference type="EMBL" id="SIDB01000005">
    <property type="protein sequence ID" value="KAI3432633.1"/>
    <property type="molecule type" value="Genomic_DNA"/>
</dbReference>
<evidence type="ECO:0000313" key="1">
    <source>
        <dbReference type="EMBL" id="KAI3432633.1"/>
    </source>
</evidence>
<evidence type="ECO:0000313" key="2">
    <source>
        <dbReference type="Proteomes" id="UP001055712"/>
    </source>
</evidence>
<name>A0A9D4TRJ4_CHLVU</name>
<dbReference type="Pfam" id="PF04488">
    <property type="entry name" value="Gly_transf_sug"/>
    <property type="match status" value="1"/>
</dbReference>
<organism evidence="1 2">
    <name type="scientific">Chlorella vulgaris</name>
    <name type="common">Green alga</name>
    <dbReference type="NCBI Taxonomy" id="3077"/>
    <lineage>
        <taxon>Eukaryota</taxon>
        <taxon>Viridiplantae</taxon>
        <taxon>Chlorophyta</taxon>
        <taxon>core chlorophytes</taxon>
        <taxon>Trebouxiophyceae</taxon>
        <taxon>Chlorellales</taxon>
        <taxon>Chlorellaceae</taxon>
        <taxon>Chlorella clade</taxon>
        <taxon>Chlorella</taxon>
    </lineage>
</organism>
<sequence>MGILSLDAGSTGQQHPCIVATPAGLQLGRWREWEFVLEPIPWRLWQTYKSQKPPKDGMDAYWSWHELNPGLQTIIHDDAQAHECIKHLYGDEVSQIYAAFPLSVMRADFWRYAILYAFGGIYADIDVQALRPLHQWLPPEPDGVHWPPNNDTRIAPSWSDCRFIVGLENNLHFCQWTIASVRGHPALKATIELILGLARNGIDMTYPHFVHKHTGPGVWTQAIGELMNVPSAGHVFDRASLL</sequence>
<dbReference type="PANTHER" id="PTHR31834:SF1">
    <property type="entry name" value="INITIATION-SPECIFIC ALPHA-1,6-MANNOSYLTRANSFERASE"/>
    <property type="match status" value="1"/>
</dbReference>
<evidence type="ECO:0008006" key="3">
    <source>
        <dbReference type="Google" id="ProtNLM"/>
    </source>
</evidence>
<keyword evidence="2" id="KW-1185">Reference proteome</keyword>
<dbReference type="GO" id="GO:0000009">
    <property type="term" value="F:alpha-1,6-mannosyltransferase activity"/>
    <property type="evidence" value="ECO:0007669"/>
    <property type="project" value="InterPro"/>
</dbReference>
<dbReference type="GO" id="GO:0000136">
    <property type="term" value="C:mannan polymerase complex"/>
    <property type="evidence" value="ECO:0007669"/>
    <property type="project" value="TreeGrafter"/>
</dbReference>
<accession>A0A9D4TRJ4</accession>